<evidence type="ECO:0000313" key="3">
    <source>
        <dbReference type="Proteomes" id="UP000823895"/>
    </source>
</evidence>
<dbReference type="Pfam" id="PF22516">
    <property type="entry name" value="PreP_C"/>
    <property type="match status" value="1"/>
</dbReference>
<dbReference type="Pfam" id="PF08367">
    <property type="entry name" value="M16C_assoc"/>
    <property type="match status" value="1"/>
</dbReference>
<gene>
    <name evidence="2" type="ORF">H9756_04120</name>
</gene>
<dbReference type="Proteomes" id="UP000823895">
    <property type="component" value="Unassembled WGS sequence"/>
</dbReference>
<dbReference type="PANTHER" id="PTHR43016">
    <property type="entry name" value="PRESEQUENCE PROTEASE"/>
    <property type="match status" value="1"/>
</dbReference>
<dbReference type="Pfam" id="PF05193">
    <property type="entry name" value="Peptidase_M16_C"/>
    <property type="match status" value="1"/>
</dbReference>
<organism evidence="2 3">
    <name type="scientific">Candidatus Mediterraneibacter gallistercoris</name>
    <dbReference type="NCBI Taxonomy" id="2838671"/>
    <lineage>
        <taxon>Bacteria</taxon>
        <taxon>Bacillati</taxon>
        <taxon>Bacillota</taxon>
        <taxon>Clostridia</taxon>
        <taxon>Lachnospirales</taxon>
        <taxon>Lachnospiraceae</taxon>
        <taxon>Mediterraneibacter</taxon>
    </lineage>
</organism>
<dbReference type="SUPFAM" id="SSF63411">
    <property type="entry name" value="LuxS/MPP-like metallohydrolase"/>
    <property type="match status" value="4"/>
</dbReference>
<dbReference type="EMBL" id="DWWI01000086">
    <property type="protein sequence ID" value="HJC42856.1"/>
    <property type="molecule type" value="Genomic_DNA"/>
</dbReference>
<name>A0A9D2T2B5_9FIRM</name>
<accession>A0A9D2T2B5</accession>
<dbReference type="FunFam" id="3.30.830.10:FF:000034">
    <property type="entry name" value="presequence protease 1, chloroplastic/mitochondrial"/>
    <property type="match status" value="1"/>
</dbReference>
<proteinExistence type="predicted"/>
<dbReference type="GO" id="GO:0046872">
    <property type="term" value="F:metal ion binding"/>
    <property type="evidence" value="ECO:0007669"/>
    <property type="project" value="InterPro"/>
</dbReference>
<dbReference type="InterPro" id="IPR055130">
    <property type="entry name" value="PreP_C"/>
</dbReference>
<evidence type="ECO:0000259" key="1">
    <source>
        <dbReference type="SMART" id="SM01264"/>
    </source>
</evidence>
<dbReference type="AlphaFoldDB" id="A0A9D2T2B5"/>
<dbReference type="GO" id="GO:0004222">
    <property type="term" value="F:metalloendopeptidase activity"/>
    <property type="evidence" value="ECO:0007669"/>
    <property type="project" value="TreeGrafter"/>
</dbReference>
<dbReference type="GO" id="GO:0016485">
    <property type="term" value="P:protein processing"/>
    <property type="evidence" value="ECO:0007669"/>
    <property type="project" value="TreeGrafter"/>
</dbReference>
<dbReference type="Gene3D" id="3.30.830.10">
    <property type="entry name" value="Metalloenzyme, LuxS/M16 peptidase-like"/>
    <property type="match status" value="4"/>
</dbReference>
<dbReference type="InterPro" id="IPR007863">
    <property type="entry name" value="Peptidase_M16_C"/>
</dbReference>
<comment type="caution">
    <text evidence="2">The sequence shown here is derived from an EMBL/GenBank/DDBJ whole genome shotgun (WGS) entry which is preliminary data.</text>
</comment>
<dbReference type="PANTHER" id="PTHR43016:SF13">
    <property type="entry name" value="PRESEQUENCE PROTEASE, MITOCHONDRIAL"/>
    <property type="match status" value="1"/>
</dbReference>
<sequence>MSIYDLTAYEVIQDKDLSDLKSHGVLLKHKKSGARVLLMKNDDENKVFSIGFRTPPSDSTGVPHIMEHSVLCGSREFPVKDPFVELVKGSLNTFLNAMTYPDKTVYPVASCNDKDFQNLMHVYMDAVFYPNIYQSDKTFRQEGWSYHLDDPDGELTLSGVVYNEMKGAFSSPEGVLDRVILNSLFPDTSYANESGGDPEVIPELTYEQFLDFHRKYYHPSNSYIYLYGDIDMEEKLRWLDEKYLSAFDQIDVDSEIRYQQPFTEMKEVVQEYSIASDENISDNTYLSYNKVIGTSLDEKLYLAFQILDYALLSAPGAPLKKALLDAGIGKDIMGSYDNGVYQPIFSVIAKNANMEQQEEFIRVIEDTLKNIAANGIDRKALRAGINYHEFRFREADFGNYPRGLMYGLQLYDSWLYDEEKPFIHMEAIPTFEFLKSQVETGYFENLIQTYLLDNTHGSIVIIRPEQGRTARMDRELAEKLQSYKDSLSPEEVQKLVRDTKELEAYQEEESAPEDLEKIPVLKREDISRAIAPIYNDEKEIGGVKMVHHNVETNGIGYVTLMFDLSGIKEEKLPYVGILQSVLGIIDTTNYEYGELFNEINVHTGGIGTSLELYTDVTKVKEKEFRATFEMKGKALYPKMDVLLSMMREILMESKLDDEKRLKEILAMLKSRLQMSFLSSGHTTAALRSLSYTSPIAKFKDDTDGIGYYEVVKEIEEDFEGHKEELIRSLKAIAAKIFRADNMMVSYTSSEEGLEPMGKAFSAVCSRLHDAADAGADADAAGTDEVSGPCILHCRKRNEGFKTSSKVQYVARTGNFIDGGAEYTGALQILKVILSYDYLWQNIRVKGGAYGCMSNFNRIGEGYLISYRDPNLKKTMEIYEGVVDYLKNFNVSDRDMNKFIIGTISNIDRPMNPSAKGSRSMNLYMNRVTEDMIRTERSQILDADQADIRELAKVLEAMLKEHSLCVIGSEEKIEENKEMFMEVKTLS</sequence>
<protein>
    <submittedName>
        <fullName evidence="2">Insulinase family protein</fullName>
    </submittedName>
</protein>
<reference evidence="2" key="2">
    <citation type="submission" date="2021-04" db="EMBL/GenBank/DDBJ databases">
        <authorList>
            <person name="Gilroy R."/>
        </authorList>
    </citation>
    <scope>NUCLEOTIDE SEQUENCE</scope>
    <source>
        <strain evidence="2">CHK165-2605</strain>
    </source>
</reference>
<feature type="domain" description="Peptidase M16C associated" evidence="1">
    <location>
        <begin position="462"/>
        <end position="714"/>
    </location>
</feature>
<reference evidence="2" key="1">
    <citation type="journal article" date="2021" name="PeerJ">
        <title>Extensive microbial diversity within the chicken gut microbiome revealed by metagenomics and culture.</title>
        <authorList>
            <person name="Gilroy R."/>
            <person name="Ravi A."/>
            <person name="Getino M."/>
            <person name="Pursley I."/>
            <person name="Horton D.L."/>
            <person name="Alikhan N.F."/>
            <person name="Baker D."/>
            <person name="Gharbi K."/>
            <person name="Hall N."/>
            <person name="Watson M."/>
            <person name="Adriaenssens E.M."/>
            <person name="Foster-Nyarko E."/>
            <person name="Jarju S."/>
            <person name="Secka A."/>
            <person name="Antonio M."/>
            <person name="Oren A."/>
            <person name="Chaudhuri R.R."/>
            <person name="La Ragione R."/>
            <person name="Hildebrand F."/>
            <person name="Pallen M.J."/>
        </authorList>
    </citation>
    <scope>NUCLEOTIDE SEQUENCE</scope>
    <source>
        <strain evidence="2">CHK165-2605</strain>
    </source>
</reference>
<dbReference type="SMART" id="SM01264">
    <property type="entry name" value="M16C_associated"/>
    <property type="match status" value="1"/>
</dbReference>
<dbReference type="InterPro" id="IPR013578">
    <property type="entry name" value="Peptidase_M16C_assoc"/>
</dbReference>
<dbReference type="InterPro" id="IPR011249">
    <property type="entry name" value="Metalloenz_LuxS/M16"/>
</dbReference>
<evidence type="ECO:0000313" key="2">
    <source>
        <dbReference type="EMBL" id="HJC42856.1"/>
    </source>
</evidence>